<gene>
    <name evidence="1" type="ORF">K504DRAFT_466322</name>
</gene>
<organism evidence="1 2">
    <name type="scientific">Pleomassaria siparia CBS 279.74</name>
    <dbReference type="NCBI Taxonomy" id="1314801"/>
    <lineage>
        <taxon>Eukaryota</taxon>
        <taxon>Fungi</taxon>
        <taxon>Dikarya</taxon>
        <taxon>Ascomycota</taxon>
        <taxon>Pezizomycotina</taxon>
        <taxon>Dothideomycetes</taxon>
        <taxon>Pleosporomycetidae</taxon>
        <taxon>Pleosporales</taxon>
        <taxon>Pleomassariaceae</taxon>
        <taxon>Pleomassaria</taxon>
    </lineage>
</organism>
<sequence>FQQCCRPSEKSCLDNQVNAISLFAQAVSTTALRGHGNKGIATLNTQVGTKEPQLLILAQRGLLLIMEAQVQTRLRYVQSKTHLFRLRIESIVKGRSLSRANRILGEKIAYFS</sequence>
<proteinExistence type="predicted"/>
<accession>A0A6G1KBX1</accession>
<dbReference type="AlphaFoldDB" id="A0A6G1KBX1"/>
<evidence type="ECO:0000313" key="1">
    <source>
        <dbReference type="EMBL" id="KAF2709857.1"/>
    </source>
</evidence>
<feature type="non-terminal residue" evidence="1">
    <location>
        <position position="1"/>
    </location>
</feature>
<evidence type="ECO:0000313" key="2">
    <source>
        <dbReference type="Proteomes" id="UP000799428"/>
    </source>
</evidence>
<dbReference type="EMBL" id="MU005769">
    <property type="protein sequence ID" value="KAF2709857.1"/>
    <property type="molecule type" value="Genomic_DNA"/>
</dbReference>
<dbReference type="Proteomes" id="UP000799428">
    <property type="component" value="Unassembled WGS sequence"/>
</dbReference>
<keyword evidence="2" id="KW-1185">Reference proteome</keyword>
<name>A0A6G1KBX1_9PLEO</name>
<protein>
    <submittedName>
        <fullName evidence="1">Uncharacterized protein</fullName>
    </submittedName>
</protein>
<reference evidence="1" key="1">
    <citation type="journal article" date="2020" name="Stud. Mycol.">
        <title>101 Dothideomycetes genomes: a test case for predicting lifestyles and emergence of pathogens.</title>
        <authorList>
            <person name="Haridas S."/>
            <person name="Albert R."/>
            <person name="Binder M."/>
            <person name="Bloem J."/>
            <person name="Labutti K."/>
            <person name="Salamov A."/>
            <person name="Andreopoulos B."/>
            <person name="Baker S."/>
            <person name="Barry K."/>
            <person name="Bills G."/>
            <person name="Bluhm B."/>
            <person name="Cannon C."/>
            <person name="Castanera R."/>
            <person name="Culley D."/>
            <person name="Daum C."/>
            <person name="Ezra D."/>
            <person name="Gonzalez J."/>
            <person name="Henrissat B."/>
            <person name="Kuo A."/>
            <person name="Liang C."/>
            <person name="Lipzen A."/>
            <person name="Lutzoni F."/>
            <person name="Magnuson J."/>
            <person name="Mondo S."/>
            <person name="Nolan M."/>
            <person name="Ohm R."/>
            <person name="Pangilinan J."/>
            <person name="Park H.-J."/>
            <person name="Ramirez L."/>
            <person name="Alfaro M."/>
            <person name="Sun H."/>
            <person name="Tritt A."/>
            <person name="Yoshinaga Y."/>
            <person name="Zwiers L.-H."/>
            <person name="Turgeon B."/>
            <person name="Goodwin S."/>
            <person name="Spatafora J."/>
            <person name="Crous P."/>
            <person name="Grigoriev I."/>
        </authorList>
    </citation>
    <scope>NUCLEOTIDE SEQUENCE</scope>
    <source>
        <strain evidence="1">CBS 279.74</strain>
    </source>
</reference>